<dbReference type="GO" id="GO:0000978">
    <property type="term" value="F:RNA polymerase II cis-regulatory region sequence-specific DNA binding"/>
    <property type="evidence" value="ECO:0007669"/>
    <property type="project" value="TreeGrafter"/>
</dbReference>
<organism evidence="9 10">
    <name type="scientific">Heliocybe sulcata</name>
    <dbReference type="NCBI Taxonomy" id="5364"/>
    <lineage>
        <taxon>Eukaryota</taxon>
        <taxon>Fungi</taxon>
        <taxon>Dikarya</taxon>
        <taxon>Basidiomycota</taxon>
        <taxon>Agaricomycotina</taxon>
        <taxon>Agaricomycetes</taxon>
        <taxon>Gloeophyllales</taxon>
        <taxon>Gloeophyllaceae</taxon>
        <taxon>Heliocybe</taxon>
    </lineage>
</organism>
<evidence type="ECO:0000259" key="6">
    <source>
        <dbReference type="PROSITE" id="PS50090"/>
    </source>
</evidence>
<dbReference type="GO" id="GO:0001006">
    <property type="term" value="F:RNA polymerase III type 3 promoter sequence-specific DNA binding"/>
    <property type="evidence" value="ECO:0007669"/>
    <property type="project" value="TreeGrafter"/>
</dbReference>
<evidence type="ECO:0000313" key="10">
    <source>
        <dbReference type="Proteomes" id="UP000305948"/>
    </source>
</evidence>
<evidence type="ECO:0000256" key="4">
    <source>
        <dbReference type="ARBA" id="ARBA00023242"/>
    </source>
</evidence>
<reference evidence="9 10" key="1">
    <citation type="journal article" date="2019" name="Nat. Ecol. Evol.">
        <title>Megaphylogeny resolves global patterns of mushroom evolution.</title>
        <authorList>
            <person name="Varga T."/>
            <person name="Krizsan K."/>
            <person name="Foldi C."/>
            <person name="Dima B."/>
            <person name="Sanchez-Garcia M."/>
            <person name="Sanchez-Ramirez S."/>
            <person name="Szollosi G.J."/>
            <person name="Szarkandi J.G."/>
            <person name="Papp V."/>
            <person name="Albert L."/>
            <person name="Andreopoulos W."/>
            <person name="Angelini C."/>
            <person name="Antonin V."/>
            <person name="Barry K.W."/>
            <person name="Bougher N.L."/>
            <person name="Buchanan P."/>
            <person name="Buyck B."/>
            <person name="Bense V."/>
            <person name="Catcheside P."/>
            <person name="Chovatia M."/>
            <person name="Cooper J."/>
            <person name="Damon W."/>
            <person name="Desjardin D."/>
            <person name="Finy P."/>
            <person name="Geml J."/>
            <person name="Haridas S."/>
            <person name="Hughes K."/>
            <person name="Justo A."/>
            <person name="Karasinski D."/>
            <person name="Kautmanova I."/>
            <person name="Kiss B."/>
            <person name="Kocsube S."/>
            <person name="Kotiranta H."/>
            <person name="LaButti K.M."/>
            <person name="Lechner B.E."/>
            <person name="Liimatainen K."/>
            <person name="Lipzen A."/>
            <person name="Lukacs Z."/>
            <person name="Mihaltcheva S."/>
            <person name="Morgado L.N."/>
            <person name="Niskanen T."/>
            <person name="Noordeloos M.E."/>
            <person name="Ohm R.A."/>
            <person name="Ortiz-Santana B."/>
            <person name="Ovrebo C."/>
            <person name="Racz N."/>
            <person name="Riley R."/>
            <person name="Savchenko A."/>
            <person name="Shiryaev A."/>
            <person name="Soop K."/>
            <person name="Spirin V."/>
            <person name="Szebenyi C."/>
            <person name="Tomsovsky M."/>
            <person name="Tulloss R.E."/>
            <person name="Uehling J."/>
            <person name="Grigoriev I.V."/>
            <person name="Vagvolgyi C."/>
            <person name="Papp T."/>
            <person name="Martin F.M."/>
            <person name="Miettinen O."/>
            <person name="Hibbett D.S."/>
            <person name="Nagy L.G."/>
        </authorList>
    </citation>
    <scope>NUCLEOTIDE SEQUENCE [LARGE SCALE GENOMIC DNA]</scope>
    <source>
        <strain evidence="9 10">OMC1185</strain>
    </source>
</reference>
<dbReference type="OrthoDB" id="2143914at2759"/>
<feature type="domain" description="Myb-like" evidence="6">
    <location>
        <begin position="118"/>
        <end position="168"/>
    </location>
</feature>
<dbReference type="GO" id="GO:0042795">
    <property type="term" value="P:snRNA transcription by RNA polymerase II"/>
    <property type="evidence" value="ECO:0007669"/>
    <property type="project" value="TreeGrafter"/>
</dbReference>
<proteinExistence type="predicted"/>
<name>A0A5C3MM65_9AGAM</name>
<dbReference type="FunFam" id="1.10.10.60:FF:000016">
    <property type="entry name" value="Transcriptional activator Myb isoform A"/>
    <property type="match status" value="1"/>
</dbReference>
<evidence type="ECO:0000256" key="5">
    <source>
        <dbReference type="SAM" id="MobiDB-lite"/>
    </source>
</evidence>
<dbReference type="PROSITE" id="PS51293">
    <property type="entry name" value="SANT"/>
    <property type="match status" value="1"/>
</dbReference>
<dbReference type="InterPro" id="IPR051575">
    <property type="entry name" value="Myb-like_DNA-bd"/>
</dbReference>
<dbReference type="PANTHER" id="PTHR46621">
    <property type="entry name" value="SNRNA-ACTIVATING PROTEIN COMPLEX SUBUNIT 4"/>
    <property type="match status" value="1"/>
</dbReference>
<dbReference type="PANTHER" id="PTHR46621:SF1">
    <property type="entry name" value="SNRNA-ACTIVATING PROTEIN COMPLEX SUBUNIT 4"/>
    <property type="match status" value="1"/>
</dbReference>
<keyword evidence="4" id="KW-0539">Nucleus</keyword>
<keyword evidence="3" id="KW-0804">Transcription</keyword>
<evidence type="ECO:0000259" key="7">
    <source>
        <dbReference type="PROSITE" id="PS51293"/>
    </source>
</evidence>
<evidence type="ECO:0000313" key="9">
    <source>
        <dbReference type="EMBL" id="TFK46509.1"/>
    </source>
</evidence>
<keyword evidence="2" id="KW-0238">DNA-binding</keyword>
<evidence type="ECO:0000256" key="3">
    <source>
        <dbReference type="ARBA" id="ARBA00023163"/>
    </source>
</evidence>
<dbReference type="InterPro" id="IPR001005">
    <property type="entry name" value="SANT/Myb"/>
</dbReference>
<accession>A0A5C3MM65</accession>
<feature type="compositionally biased region" description="Low complexity" evidence="5">
    <location>
        <begin position="180"/>
        <end position="199"/>
    </location>
</feature>
<dbReference type="GO" id="GO:0019185">
    <property type="term" value="C:snRNA-activating protein complex"/>
    <property type="evidence" value="ECO:0007669"/>
    <property type="project" value="TreeGrafter"/>
</dbReference>
<dbReference type="InterPro" id="IPR017884">
    <property type="entry name" value="SANT_dom"/>
</dbReference>
<dbReference type="GO" id="GO:0042796">
    <property type="term" value="P:snRNA transcription by RNA polymerase III"/>
    <property type="evidence" value="ECO:0007669"/>
    <property type="project" value="TreeGrafter"/>
</dbReference>
<dbReference type="PROSITE" id="PS50090">
    <property type="entry name" value="MYB_LIKE"/>
    <property type="match status" value="3"/>
</dbReference>
<feature type="domain" description="Myb-like" evidence="6">
    <location>
        <begin position="3"/>
        <end position="66"/>
    </location>
</feature>
<dbReference type="EMBL" id="ML213529">
    <property type="protein sequence ID" value="TFK46509.1"/>
    <property type="molecule type" value="Genomic_DNA"/>
</dbReference>
<evidence type="ECO:0000256" key="1">
    <source>
        <dbReference type="ARBA" id="ARBA00023015"/>
    </source>
</evidence>
<dbReference type="PROSITE" id="PS51294">
    <property type="entry name" value="HTH_MYB"/>
    <property type="match status" value="3"/>
</dbReference>
<feature type="domain" description="HTH myb-type" evidence="8">
    <location>
        <begin position="1"/>
        <end position="62"/>
    </location>
</feature>
<dbReference type="CDD" id="cd00167">
    <property type="entry name" value="SANT"/>
    <property type="match status" value="3"/>
</dbReference>
<keyword evidence="10" id="KW-1185">Reference proteome</keyword>
<feature type="domain" description="HTH myb-type" evidence="8">
    <location>
        <begin position="123"/>
        <end position="172"/>
    </location>
</feature>
<dbReference type="InterPro" id="IPR009057">
    <property type="entry name" value="Homeodomain-like_sf"/>
</dbReference>
<dbReference type="Gene3D" id="1.10.10.60">
    <property type="entry name" value="Homeodomain-like"/>
    <property type="match status" value="3"/>
</dbReference>
<feature type="domain" description="Myb-like" evidence="6">
    <location>
        <begin position="67"/>
        <end position="117"/>
    </location>
</feature>
<dbReference type="SMART" id="SM00717">
    <property type="entry name" value="SANT"/>
    <property type="match status" value="3"/>
</dbReference>
<evidence type="ECO:0000259" key="8">
    <source>
        <dbReference type="PROSITE" id="PS51294"/>
    </source>
</evidence>
<dbReference type="InterPro" id="IPR017930">
    <property type="entry name" value="Myb_dom"/>
</dbReference>
<evidence type="ECO:0008006" key="11">
    <source>
        <dbReference type="Google" id="ProtNLM"/>
    </source>
</evidence>
<dbReference type="AlphaFoldDB" id="A0A5C3MM65"/>
<dbReference type="Pfam" id="PF13921">
    <property type="entry name" value="Myb_DNA-bind_6"/>
    <property type="match status" value="1"/>
</dbReference>
<dbReference type="Proteomes" id="UP000305948">
    <property type="component" value="Unassembled WGS sequence"/>
</dbReference>
<keyword evidence="1" id="KW-0805">Transcription regulation</keyword>
<dbReference type="SUPFAM" id="SSF46689">
    <property type="entry name" value="Homeodomain-like"/>
    <property type="match status" value="2"/>
</dbReference>
<evidence type="ECO:0000256" key="2">
    <source>
        <dbReference type="ARBA" id="ARBA00023125"/>
    </source>
</evidence>
<protein>
    <recommendedName>
        <fullName evidence="11">Homeodomain-like protein</fullName>
    </recommendedName>
</protein>
<feature type="domain" description="SANT" evidence="7">
    <location>
        <begin position="70"/>
        <end position="118"/>
    </location>
</feature>
<dbReference type="STRING" id="5364.A0A5C3MM65"/>
<dbReference type="Pfam" id="PF00249">
    <property type="entry name" value="Myb_DNA-binding"/>
    <property type="match status" value="1"/>
</dbReference>
<feature type="region of interest" description="Disordered" evidence="5">
    <location>
        <begin position="167"/>
        <end position="199"/>
    </location>
</feature>
<sequence>MSFAQKSEKKWTEEEDEVLRAAVAEYDLSNDILKCSEGAKINWQKISDCLPGRSNKSCRKRWIHSLDPTLRKGRWTSAEDAVLLDAVAMHGQNWSKVARHVDGRTDDQCAKRWRENLDPSISREPWTPEEDRTLLEALRAHGQKWNTISTLLPGRASVHCRNRYSRLRRARDTTSSQQEGSRASSPSGRSSPADPSSSYSTPVRSLFSCVQHCITFCHLQSD</sequence>
<gene>
    <name evidence="9" type="ORF">OE88DRAFT_1638100</name>
</gene>
<feature type="domain" description="HTH myb-type" evidence="8">
    <location>
        <begin position="67"/>
        <end position="121"/>
    </location>
</feature>